<dbReference type="PANTHER" id="PTHR46401">
    <property type="entry name" value="GLYCOSYLTRANSFERASE WBBK-RELATED"/>
    <property type="match status" value="1"/>
</dbReference>
<feature type="compositionally biased region" description="Basic and acidic residues" evidence="2">
    <location>
        <begin position="74"/>
        <end position="83"/>
    </location>
</feature>
<keyword evidence="4" id="KW-1185">Reference proteome</keyword>
<feature type="region of interest" description="Disordered" evidence="2">
    <location>
        <begin position="74"/>
        <end position="114"/>
    </location>
</feature>
<dbReference type="SUPFAM" id="SSF53756">
    <property type="entry name" value="UDP-Glycosyltransferase/glycogen phosphorylase"/>
    <property type="match status" value="1"/>
</dbReference>
<protein>
    <submittedName>
        <fullName evidence="3">Glycosyl transferases group 1</fullName>
    </submittedName>
</protein>
<evidence type="ECO:0000256" key="1">
    <source>
        <dbReference type="ARBA" id="ARBA00022679"/>
    </source>
</evidence>
<dbReference type="OrthoDB" id="9801609at2"/>
<evidence type="ECO:0000256" key="2">
    <source>
        <dbReference type="SAM" id="MobiDB-lite"/>
    </source>
</evidence>
<organism evidence="3 4">
    <name type="scientific">Cellulomonas marina</name>
    <dbReference type="NCBI Taxonomy" id="988821"/>
    <lineage>
        <taxon>Bacteria</taxon>
        <taxon>Bacillati</taxon>
        <taxon>Actinomycetota</taxon>
        <taxon>Actinomycetes</taxon>
        <taxon>Micrococcales</taxon>
        <taxon>Cellulomonadaceae</taxon>
        <taxon>Cellulomonas</taxon>
    </lineage>
</organism>
<dbReference type="PANTHER" id="PTHR46401:SF2">
    <property type="entry name" value="GLYCOSYLTRANSFERASE WBBK-RELATED"/>
    <property type="match status" value="1"/>
</dbReference>
<keyword evidence="1 3" id="KW-0808">Transferase</keyword>
<dbReference type="Gene3D" id="3.40.50.2000">
    <property type="entry name" value="Glycogen Phosphorylase B"/>
    <property type="match status" value="1"/>
</dbReference>
<name>A0A1I0UYM9_9CELL</name>
<evidence type="ECO:0000313" key="4">
    <source>
        <dbReference type="Proteomes" id="UP000199012"/>
    </source>
</evidence>
<dbReference type="GO" id="GO:0016757">
    <property type="term" value="F:glycosyltransferase activity"/>
    <property type="evidence" value="ECO:0007669"/>
    <property type="project" value="TreeGrafter"/>
</dbReference>
<dbReference type="GO" id="GO:0009103">
    <property type="term" value="P:lipopolysaccharide biosynthetic process"/>
    <property type="evidence" value="ECO:0007669"/>
    <property type="project" value="TreeGrafter"/>
</dbReference>
<dbReference type="EMBL" id="FOKA01000001">
    <property type="protein sequence ID" value="SFA69209.1"/>
    <property type="molecule type" value="Genomic_DNA"/>
</dbReference>
<gene>
    <name evidence="3" type="ORF">SAMN05421867_10125</name>
</gene>
<proteinExistence type="predicted"/>
<evidence type="ECO:0000313" key="3">
    <source>
        <dbReference type="EMBL" id="SFA69209.1"/>
    </source>
</evidence>
<dbReference type="STRING" id="988821.SAMN05421867_10125"/>
<dbReference type="RefSeq" id="WP_139224247.1">
    <property type="nucleotide sequence ID" value="NZ_BONM01000023.1"/>
</dbReference>
<reference evidence="3 4" key="1">
    <citation type="submission" date="2016-10" db="EMBL/GenBank/DDBJ databases">
        <authorList>
            <person name="de Groot N.N."/>
        </authorList>
    </citation>
    <scope>NUCLEOTIDE SEQUENCE [LARGE SCALE GENOMIC DNA]</scope>
    <source>
        <strain evidence="3 4">CGMCC 4.6945</strain>
    </source>
</reference>
<accession>A0A1I0UYM9</accession>
<dbReference type="Pfam" id="PF13692">
    <property type="entry name" value="Glyco_trans_1_4"/>
    <property type="match status" value="1"/>
</dbReference>
<dbReference type="AlphaFoldDB" id="A0A1I0UYM9"/>
<feature type="compositionally biased region" description="Low complexity" evidence="2">
    <location>
        <begin position="97"/>
        <end position="114"/>
    </location>
</feature>
<dbReference type="Proteomes" id="UP000199012">
    <property type="component" value="Unassembled WGS sequence"/>
</dbReference>
<feature type="compositionally biased region" description="Pro residues" evidence="2">
    <location>
        <begin position="87"/>
        <end position="96"/>
    </location>
</feature>
<sequence length="429" mass="44675">MTDAAGDAGTALLVVEPAFLERHVGVRRVVAHHLGLLEGLGLAVDLAVAWPEGLRLLAPGAVAHARRVLHARRGGTDEVHWRSGEPWPRPATPPAPSSVASGSARHGSTAGALAGAGAARPERYDVSVVTVPWLGDVLPPGARFTHGVAYDAIPNLAAARVLDLGVPVVDPHFAGEHHRGYEAYLRQVGTVVCISARTRDDLAWLYPFDEDRLLVDVPFDPATFPAIPATGRAVAARDVDGPLRLLLVNALDARKGISTVVDAVAGLAAERPVAVTVVGAERMPPDDARRALTALADAGADVVWYRDASDALLQAQYACHDALLFPSRYEGLGLPILEAQVCGLPVVAGGWSGSAGLCLEPALELSDGSASAVRRALDVLASGAPLLRGTALRAATLALVDRIGGPDGPFVRSVRATVPQRRRSASSAV</sequence>